<sequence length="97" mass="11053">MNPSSNSRMRLSFLLLILLILLSITKLSLVNCRVLPRPIKIEKLFTHELVQEELKFSTTSMAIEKANSKGHYKGRRVLIENQYQTMVSGPSRRGSGH</sequence>
<evidence type="ECO:0000256" key="1">
    <source>
        <dbReference type="SAM" id="SignalP"/>
    </source>
</evidence>
<feature type="signal peptide" evidence="1">
    <location>
        <begin position="1"/>
        <end position="32"/>
    </location>
</feature>
<evidence type="ECO:0000313" key="3">
    <source>
        <dbReference type="Proteomes" id="UP001497480"/>
    </source>
</evidence>
<name>A0AAV1WWA5_LUPLU</name>
<organism evidence="2 3">
    <name type="scientific">Lupinus luteus</name>
    <name type="common">European yellow lupine</name>
    <dbReference type="NCBI Taxonomy" id="3873"/>
    <lineage>
        <taxon>Eukaryota</taxon>
        <taxon>Viridiplantae</taxon>
        <taxon>Streptophyta</taxon>
        <taxon>Embryophyta</taxon>
        <taxon>Tracheophyta</taxon>
        <taxon>Spermatophyta</taxon>
        <taxon>Magnoliopsida</taxon>
        <taxon>eudicotyledons</taxon>
        <taxon>Gunneridae</taxon>
        <taxon>Pentapetalae</taxon>
        <taxon>rosids</taxon>
        <taxon>fabids</taxon>
        <taxon>Fabales</taxon>
        <taxon>Fabaceae</taxon>
        <taxon>Papilionoideae</taxon>
        <taxon>50 kb inversion clade</taxon>
        <taxon>genistoids sensu lato</taxon>
        <taxon>core genistoids</taxon>
        <taxon>Genisteae</taxon>
        <taxon>Lupinus</taxon>
    </lineage>
</organism>
<evidence type="ECO:0000313" key="2">
    <source>
        <dbReference type="EMBL" id="CAL0313447.1"/>
    </source>
</evidence>
<feature type="chain" id="PRO_5043595269" description="Transmembrane protein" evidence="1">
    <location>
        <begin position="33"/>
        <end position="97"/>
    </location>
</feature>
<comment type="caution">
    <text evidence="2">The sequence shown here is derived from an EMBL/GenBank/DDBJ whole genome shotgun (WGS) entry which is preliminary data.</text>
</comment>
<evidence type="ECO:0008006" key="4">
    <source>
        <dbReference type="Google" id="ProtNLM"/>
    </source>
</evidence>
<gene>
    <name evidence="2" type="ORF">LLUT_LOCUS14507</name>
</gene>
<reference evidence="2 3" key="1">
    <citation type="submission" date="2024-03" db="EMBL/GenBank/DDBJ databases">
        <authorList>
            <person name="Martinez-Hernandez J."/>
        </authorList>
    </citation>
    <scope>NUCLEOTIDE SEQUENCE [LARGE SCALE GENOMIC DNA]</scope>
</reference>
<accession>A0AAV1WWA5</accession>
<protein>
    <recommendedName>
        <fullName evidence="4">Transmembrane protein</fullName>
    </recommendedName>
</protein>
<dbReference type="EMBL" id="CAXHTB010000010">
    <property type="protein sequence ID" value="CAL0313447.1"/>
    <property type="molecule type" value="Genomic_DNA"/>
</dbReference>
<dbReference type="Proteomes" id="UP001497480">
    <property type="component" value="Unassembled WGS sequence"/>
</dbReference>
<proteinExistence type="predicted"/>
<dbReference type="AlphaFoldDB" id="A0AAV1WWA5"/>
<keyword evidence="1" id="KW-0732">Signal</keyword>
<keyword evidence="3" id="KW-1185">Reference proteome</keyword>